<reference evidence="2 3" key="1">
    <citation type="submission" date="2024-02" db="EMBL/GenBank/DDBJ databases">
        <title>A draft genome for the cacao thread blight pathogen Marasmius crinis-equi.</title>
        <authorList>
            <person name="Cohen S.P."/>
            <person name="Baruah I.K."/>
            <person name="Amoako-Attah I."/>
            <person name="Bukari Y."/>
            <person name="Meinhardt L.W."/>
            <person name="Bailey B.A."/>
        </authorList>
    </citation>
    <scope>NUCLEOTIDE SEQUENCE [LARGE SCALE GENOMIC DNA]</scope>
    <source>
        <strain evidence="2 3">GH-76</strain>
    </source>
</reference>
<dbReference type="EMBL" id="JBAHYK010004002">
    <property type="protein sequence ID" value="KAL0563055.1"/>
    <property type="molecule type" value="Genomic_DNA"/>
</dbReference>
<feature type="region of interest" description="Disordered" evidence="1">
    <location>
        <begin position="104"/>
        <end position="138"/>
    </location>
</feature>
<evidence type="ECO:0000313" key="2">
    <source>
        <dbReference type="EMBL" id="KAL0563055.1"/>
    </source>
</evidence>
<gene>
    <name evidence="2" type="ORF">V5O48_019023</name>
</gene>
<feature type="region of interest" description="Disordered" evidence="1">
    <location>
        <begin position="1"/>
        <end position="85"/>
    </location>
</feature>
<accession>A0ABR3EJM0</accession>
<feature type="compositionally biased region" description="Basic residues" evidence="1">
    <location>
        <begin position="44"/>
        <end position="55"/>
    </location>
</feature>
<feature type="compositionally biased region" description="Basic residues" evidence="1">
    <location>
        <begin position="111"/>
        <end position="120"/>
    </location>
</feature>
<dbReference type="Gene3D" id="3.60.130.30">
    <property type="match status" value="1"/>
</dbReference>
<evidence type="ECO:0000256" key="1">
    <source>
        <dbReference type="SAM" id="MobiDB-lite"/>
    </source>
</evidence>
<feature type="compositionally biased region" description="Basic and acidic residues" evidence="1">
    <location>
        <begin position="125"/>
        <end position="138"/>
    </location>
</feature>
<name>A0ABR3EJM0_9AGAR</name>
<organism evidence="2 3">
    <name type="scientific">Marasmius crinis-equi</name>
    <dbReference type="NCBI Taxonomy" id="585013"/>
    <lineage>
        <taxon>Eukaryota</taxon>
        <taxon>Fungi</taxon>
        <taxon>Dikarya</taxon>
        <taxon>Basidiomycota</taxon>
        <taxon>Agaricomycotina</taxon>
        <taxon>Agaricomycetes</taxon>
        <taxon>Agaricomycetidae</taxon>
        <taxon>Agaricales</taxon>
        <taxon>Marasmiineae</taxon>
        <taxon>Marasmiaceae</taxon>
        <taxon>Marasmius</taxon>
    </lineage>
</organism>
<evidence type="ECO:0000313" key="3">
    <source>
        <dbReference type="Proteomes" id="UP001465976"/>
    </source>
</evidence>
<proteinExistence type="predicted"/>
<feature type="non-terminal residue" evidence="2">
    <location>
        <position position="1"/>
    </location>
</feature>
<keyword evidence="3" id="KW-1185">Reference proteome</keyword>
<feature type="non-terminal residue" evidence="2">
    <location>
        <position position="440"/>
    </location>
</feature>
<comment type="caution">
    <text evidence="2">The sequence shown here is derived from an EMBL/GenBank/DDBJ whole genome shotgun (WGS) entry which is preliminary data.</text>
</comment>
<feature type="compositionally biased region" description="Pro residues" evidence="1">
    <location>
        <begin position="24"/>
        <end position="33"/>
    </location>
</feature>
<protein>
    <submittedName>
        <fullName evidence="2">Uncharacterized protein</fullName>
    </submittedName>
</protein>
<dbReference type="Proteomes" id="UP001465976">
    <property type="component" value="Unassembled WGS sequence"/>
</dbReference>
<sequence length="440" mass="48352">GEAEQYHSLSPPPFKPPSLRSPVSWPPPAPPPVGSKRPAEDKHRSSRNKRRKRARKAAEAAAEPATGPSKSTIQEALLPSKKPQQVTLQAQEFDAAYGAHTGKIGKEKAGRKGKSRRGKVAKGGAGDEKLKEQAEREAEYDVDDLVKGRGFDHIKWDGMCALPPPLLPSFILTDTPPASRKPIPIIDAHDIVVSVLAGRPDRKDYLEETGGAHSAVMLEGTQAGLTGKCEKRGNFPAHTKGITMGMGSRTPVLLAPDNQRKGMGGILQRLVDLVAFKRISGYQNAAFKLWAPRLYERYRTTANAVRRHHRTSHLPWNFDDSNVFAAAAFNFGGNVRTFKHRDHLNWAFGWCAITALGKFDPNQSARLVLWEFKLVIDFPPGSTVLIPSAVVTHSNTRIAEGDERTSFTQYTAGAIFRWADNGCMTEGELEASDPEAWLEM</sequence>